<keyword evidence="3" id="KW-0813">Transport</keyword>
<feature type="compositionally biased region" description="Basic residues" evidence="6">
    <location>
        <begin position="21"/>
        <end position="30"/>
    </location>
</feature>
<keyword evidence="5 7" id="KW-0472">Membrane</keyword>
<name>A0A843UWP6_COLES</name>
<feature type="domain" description="Amino acid transporter transmembrane" evidence="8">
    <location>
        <begin position="148"/>
        <end position="267"/>
    </location>
</feature>
<evidence type="ECO:0000259" key="8">
    <source>
        <dbReference type="Pfam" id="PF01490"/>
    </source>
</evidence>
<dbReference type="EMBL" id="NMUH01001023">
    <property type="protein sequence ID" value="MQL88021.1"/>
    <property type="molecule type" value="Genomic_DNA"/>
</dbReference>
<accession>A0A843UWP6</accession>
<dbReference type="InterPro" id="IPR013057">
    <property type="entry name" value="AA_transpt_TM"/>
</dbReference>
<evidence type="ECO:0000313" key="10">
    <source>
        <dbReference type="Proteomes" id="UP000652761"/>
    </source>
</evidence>
<keyword evidence="3" id="KW-0029">Amino-acid transport</keyword>
<comment type="caution">
    <text evidence="9">The sequence shown here is derived from an EMBL/GenBank/DDBJ whole genome shotgun (WGS) entry which is preliminary data.</text>
</comment>
<proteinExistence type="predicted"/>
<dbReference type="Proteomes" id="UP000652761">
    <property type="component" value="Unassembled WGS sequence"/>
</dbReference>
<protein>
    <recommendedName>
        <fullName evidence="8">Amino acid transporter transmembrane domain-containing protein</fullName>
    </recommendedName>
</protein>
<evidence type="ECO:0000313" key="9">
    <source>
        <dbReference type="EMBL" id="MQL88021.1"/>
    </source>
</evidence>
<evidence type="ECO:0000256" key="7">
    <source>
        <dbReference type="SAM" id="Phobius"/>
    </source>
</evidence>
<feature type="transmembrane region" description="Helical" evidence="7">
    <location>
        <begin position="240"/>
        <end position="263"/>
    </location>
</feature>
<feature type="transmembrane region" description="Helical" evidence="7">
    <location>
        <begin position="275"/>
        <end position="299"/>
    </location>
</feature>
<reference evidence="9" key="1">
    <citation type="submission" date="2017-07" db="EMBL/GenBank/DDBJ databases">
        <title>Taro Niue Genome Assembly and Annotation.</title>
        <authorList>
            <person name="Atibalentja N."/>
            <person name="Keating K."/>
            <person name="Fields C.J."/>
        </authorList>
    </citation>
    <scope>NUCLEOTIDE SEQUENCE</scope>
    <source>
        <strain evidence="9">Niue_2</strain>
        <tissue evidence="9">Leaf</tissue>
    </source>
</reference>
<evidence type="ECO:0000256" key="2">
    <source>
        <dbReference type="ARBA" id="ARBA00022692"/>
    </source>
</evidence>
<evidence type="ECO:0000256" key="6">
    <source>
        <dbReference type="SAM" id="MobiDB-lite"/>
    </source>
</evidence>
<dbReference type="Pfam" id="PF01490">
    <property type="entry name" value="Aa_trans"/>
    <property type="match status" value="1"/>
</dbReference>
<dbReference type="GO" id="GO:0016020">
    <property type="term" value="C:membrane"/>
    <property type="evidence" value="ECO:0007669"/>
    <property type="project" value="UniProtKB-SubCell"/>
</dbReference>
<evidence type="ECO:0000256" key="1">
    <source>
        <dbReference type="ARBA" id="ARBA00004370"/>
    </source>
</evidence>
<comment type="subcellular location">
    <subcellularLocation>
        <location evidence="1">Membrane</location>
    </subcellularLocation>
</comment>
<dbReference type="AlphaFoldDB" id="A0A843UWP6"/>
<feature type="region of interest" description="Disordered" evidence="6">
    <location>
        <begin position="1"/>
        <end position="118"/>
    </location>
</feature>
<keyword evidence="4 7" id="KW-1133">Transmembrane helix</keyword>
<feature type="transmembrane region" description="Helical" evidence="7">
    <location>
        <begin position="214"/>
        <end position="234"/>
    </location>
</feature>
<gene>
    <name evidence="9" type="ORF">Taro_020585</name>
</gene>
<evidence type="ECO:0000256" key="5">
    <source>
        <dbReference type="ARBA" id="ARBA00023136"/>
    </source>
</evidence>
<keyword evidence="2 7" id="KW-0812">Transmembrane</keyword>
<feature type="compositionally biased region" description="Basic and acidic residues" evidence="6">
    <location>
        <begin position="63"/>
        <end position="84"/>
    </location>
</feature>
<keyword evidence="10" id="KW-1185">Reference proteome</keyword>
<evidence type="ECO:0000256" key="3">
    <source>
        <dbReference type="ARBA" id="ARBA00022970"/>
    </source>
</evidence>
<dbReference type="OrthoDB" id="655540at2759"/>
<dbReference type="GO" id="GO:0006865">
    <property type="term" value="P:amino acid transport"/>
    <property type="evidence" value="ECO:0007669"/>
    <property type="project" value="UniProtKB-KW"/>
</dbReference>
<sequence>MTEPKPPTEKKLLPRGNKLSYRGRRTKTRRRGDGCTMPRSVLRAAKRGGDSNAEDEAVANRGRRTERPPTEGRPPADERSEQRTRRGGGTATPSPPGSRDGEDEPGDGGPRKGPASAPIRDLINPLRIIRRRLVEFTILRGFFVKKVAICFYTALLLRRCMDSNFLIKTYPDVGELAFGRKGRLIIATFMYLESATTWKNSSQTLPLIVLGTKFTGKCAFVLLGTAIVLSLTWLKSLGVLAYVSFGGVVASWTLLVCILWVGAIDGVGFHERGSLFRWSGVPTATFSATVVMQCTLQFIHP</sequence>
<feature type="compositionally biased region" description="Basic and acidic residues" evidence="6">
    <location>
        <begin position="1"/>
        <end position="12"/>
    </location>
</feature>
<organism evidence="9 10">
    <name type="scientific">Colocasia esculenta</name>
    <name type="common">Wild taro</name>
    <name type="synonym">Arum esculentum</name>
    <dbReference type="NCBI Taxonomy" id="4460"/>
    <lineage>
        <taxon>Eukaryota</taxon>
        <taxon>Viridiplantae</taxon>
        <taxon>Streptophyta</taxon>
        <taxon>Embryophyta</taxon>
        <taxon>Tracheophyta</taxon>
        <taxon>Spermatophyta</taxon>
        <taxon>Magnoliopsida</taxon>
        <taxon>Liliopsida</taxon>
        <taxon>Araceae</taxon>
        <taxon>Aroideae</taxon>
        <taxon>Colocasieae</taxon>
        <taxon>Colocasia</taxon>
    </lineage>
</organism>
<evidence type="ECO:0000256" key="4">
    <source>
        <dbReference type="ARBA" id="ARBA00022989"/>
    </source>
</evidence>